<feature type="transmembrane region" description="Helical" evidence="2">
    <location>
        <begin position="412"/>
        <end position="432"/>
    </location>
</feature>
<evidence type="ECO:0008006" key="5">
    <source>
        <dbReference type="Google" id="ProtNLM"/>
    </source>
</evidence>
<keyword evidence="2" id="KW-0472">Membrane</keyword>
<evidence type="ECO:0000313" key="3">
    <source>
        <dbReference type="EMBL" id="KXS17140.1"/>
    </source>
</evidence>
<protein>
    <recommendedName>
        <fullName evidence="5">DUF3533 domain-containing protein</fullName>
    </recommendedName>
</protein>
<sequence>MADSHRLRNLDGQPQREADPEGLYLEITDEEMLEVGPPPIIAAHHHWGKFLAQVIANGLAVTALAATFIWLYVGSAWNIDTTQITYGVAIAPQLDYSIFPESVQGAVPPPASLINSTFLQPLAGFMTGRFGLQYLDDVTTRDVALTTADRGERVWSVIWIDETYSRNLVAGLLGVNGSQPASIELMHDSAKHFTSETSFYQAFLAFFRSYRASVGVSLAAQAAQLTGKPPVASTFWIQGPVNLINNDLHPVNKSAQNLHSFIAFVVLYVAAILTITMTSRIHDPHHPIRQGVGRLVSAFLYMVAQVTVVAIVPWCLPDVQGSLLAAWAWWLLVGMQQLAFVSMFYMLLGRMMGQALATFFLYLSLCTSSSIIVITISHPFFRLGYGLASYYAVHGARAIYFGSQWHLLLRDALAVTGWLVGCLLVVIVGYAWGLNVKVGRKVYEKTRSKIHVPPSRAPLLGNDGKPGKMTER</sequence>
<organism evidence="3 4">
    <name type="scientific">Gonapodya prolifera (strain JEL478)</name>
    <name type="common">Monoblepharis prolifera</name>
    <dbReference type="NCBI Taxonomy" id="1344416"/>
    <lineage>
        <taxon>Eukaryota</taxon>
        <taxon>Fungi</taxon>
        <taxon>Fungi incertae sedis</taxon>
        <taxon>Chytridiomycota</taxon>
        <taxon>Chytridiomycota incertae sedis</taxon>
        <taxon>Monoblepharidomycetes</taxon>
        <taxon>Monoblepharidales</taxon>
        <taxon>Gonapodyaceae</taxon>
        <taxon>Gonapodya</taxon>
    </lineage>
</organism>
<name>A0A139AK41_GONPJ</name>
<dbReference type="OrthoDB" id="2140105at2759"/>
<evidence type="ECO:0000256" key="1">
    <source>
        <dbReference type="SAM" id="MobiDB-lite"/>
    </source>
</evidence>
<dbReference type="AlphaFoldDB" id="A0A139AK41"/>
<feature type="region of interest" description="Disordered" evidence="1">
    <location>
        <begin position="453"/>
        <end position="472"/>
    </location>
</feature>
<dbReference type="STRING" id="1344416.A0A139AK41"/>
<reference evidence="3 4" key="1">
    <citation type="journal article" date="2015" name="Genome Biol. Evol.">
        <title>Phylogenomic analyses indicate that early fungi evolved digesting cell walls of algal ancestors of land plants.</title>
        <authorList>
            <person name="Chang Y."/>
            <person name="Wang S."/>
            <person name="Sekimoto S."/>
            <person name="Aerts A.L."/>
            <person name="Choi C."/>
            <person name="Clum A."/>
            <person name="LaButti K.M."/>
            <person name="Lindquist E.A."/>
            <person name="Yee Ngan C."/>
            <person name="Ohm R.A."/>
            <person name="Salamov A.A."/>
            <person name="Grigoriev I.V."/>
            <person name="Spatafora J.W."/>
            <person name="Berbee M.L."/>
        </authorList>
    </citation>
    <scope>NUCLEOTIDE SEQUENCE [LARGE SCALE GENOMIC DNA]</scope>
    <source>
        <strain evidence="3 4">JEL478</strain>
    </source>
</reference>
<feature type="transmembrane region" description="Helical" evidence="2">
    <location>
        <begin position="291"/>
        <end position="314"/>
    </location>
</feature>
<feature type="region of interest" description="Disordered" evidence="1">
    <location>
        <begin position="1"/>
        <end position="20"/>
    </location>
</feature>
<feature type="transmembrane region" description="Helical" evidence="2">
    <location>
        <begin position="360"/>
        <end position="381"/>
    </location>
</feature>
<evidence type="ECO:0000313" key="4">
    <source>
        <dbReference type="Proteomes" id="UP000070544"/>
    </source>
</evidence>
<feature type="compositionally biased region" description="Basic and acidic residues" evidence="1">
    <location>
        <begin position="1"/>
        <end position="19"/>
    </location>
</feature>
<gene>
    <name evidence="3" type="ORF">M427DRAFT_68571</name>
</gene>
<accession>A0A139AK41</accession>
<feature type="transmembrane region" description="Helical" evidence="2">
    <location>
        <begin position="326"/>
        <end position="348"/>
    </location>
</feature>
<feature type="transmembrane region" description="Helical" evidence="2">
    <location>
        <begin position="50"/>
        <end position="73"/>
    </location>
</feature>
<dbReference type="OMA" id="HTETINV"/>
<feature type="transmembrane region" description="Helical" evidence="2">
    <location>
        <begin position="258"/>
        <end position="279"/>
    </location>
</feature>
<keyword evidence="2" id="KW-0812">Transmembrane</keyword>
<keyword evidence="4" id="KW-1185">Reference proteome</keyword>
<evidence type="ECO:0000256" key="2">
    <source>
        <dbReference type="SAM" id="Phobius"/>
    </source>
</evidence>
<dbReference type="Proteomes" id="UP000070544">
    <property type="component" value="Unassembled WGS sequence"/>
</dbReference>
<keyword evidence="2" id="KW-1133">Transmembrane helix</keyword>
<dbReference type="EMBL" id="KQ965748">
    <property type="protein sequence ID" value="KXS17140.1"/>
    <property type="molecule type" value="Genomic_DNA"/>
</dbReference>
<proteinExistence type="predicted"/>